<protein>
    <submittedName>
        <fullName evidence="2">Uncharacterized protein</fullName>
    </submittedName>
</protein>
<keyword evidence="3" id="KW-1185">Reference proteome</keyword>
<evidence type="ECO:0000313" key="3">
    <source>
        <dbReference type="Proteomes" id="UP001140949"/>
    </source>
</evidence>
<reference evidence="2" key="2">
    <citation type="submission" date="2023-04" db="EMBL/GenBank/DDBJ databases">
        <authorList>
            <person name="Bruccoleri R.E."/>
            <person name="Oakeley E.J."/>
            <person name="Faust A.-M."/>
            <person name="Dessus-Babus S."/>
            <person name="Altorfer M."/>
            <person name="Burckhardt D."/>
            <person name="Oertli M."/>
            <person name="Naumann U."/>
            <person name="Petersen F."/>
            <person name="Wong J."/>
        </authorList>
    </citation>
    <scope>NUCLEOTIDE SEQUENCE</scope>
    <source>
        <strain evidence="2">GSM-AAB239-AS_SAM_17_03QT</strain>
        <tissue evidence="2">Leaf</tissue>
    </source>
</reference>
<gene>
    <name evidence="2" type="ORF">M6B38_300085</name>
</gene>
<feature type="compositionally biased region" description="Basic and acidic residues" evidence="1">
    <location>
        <begin position="51"/>
        <end position="83"/>
    </location>
</feature>
<sequence length="154" mass="16785">MKKKKNMLKKRNQGDDGVITHLGLAAENGTGRGGAHVEIRANRLVHIREWRRQQGSERLGGKSADRLGDTDRRAVEALRRDTSSESTKSNAMGMRLRRSSRTPPVSCGGEPLSSGGCGSTAWSTGANDWWLSRPDPENRSSSLDFTRIIVLAGA</sequence>
<accession>A0AAX6HQJ9</accession>
<name>A0AAX6HQJ9_IRIPA</name>
<evidence type="ECO:0000256" key="1">
    <source>
        <dbReference type="SAM" id="MobiDB-lite"/>
    </source>
</evidence>
<dbReference type="Proteomes" id="UP001140949">
    <property type="component" value="Unassembled WGS sequence"/>
</dbReference>
<dbReference type="AlphaFoldDB" id="A0AAX6HQJ9"/>
<reference evidence="2" key="1">
    <citation type="journal article" date="2023" name="GigaByte">
        <title>Genome assembly of the bearded iris, Iris pallida Lam.</title>
        <authorList>
            <person name="Bruccoleri R.E."/>
            <person name="Oakeley E.J."/>
            <person name="Faust A.M.E."/>
            <person name="Altorfer M."/>
            <person name="Dessus-Babus S."/>
            <person name="Burckhardt D."/>
            <person name="Oertli M."/>
            <person name="Naumann U."/>
            <person name="Petersen F."/>
            <person name="Wong J."/>
        </authorList>
    </citation>
    <scope>NUCLEOTIDE SEQUENCE</scope>
    <source>
        <strain evidence="2">GSM-AAB239-AS_SAM_17_03QT</strain>
    </source>
</reference>
<evidence type="ECO:0000313" key="2">
    <source>
        <dbReference type="EMBL" id="KAJ6843088.1"/>
    </source>
</evidence>
<organism evidence="2 3">
    <name type="scientific">Iris pallida</name>
    <name type="common">Sweet iris</name>
    <dbReference type="NCBI Taxonomy" id="29817"/>
    <lineage>
        <taxon>Eukaryota</taxon>
        <taxon>Viridiplantae</taxon>
        <taxon>Streptophyta</taxon>
        <taxon>Embryophyta</taxon>
        <taxon>Tracheophyta</taxon>
        <taxon>Spermatophyta</taxon>
        <taxon>Magnoliopsida</taxon>
        <taxon>Liliopsida</taxon>
        <taxon>Asparagales</taxon>
        <taxon>Iridaceae</taxon>
        <taxon>Iridoideae</taxon>
        <taxon>Irideae</taxon>
        <taxon>Iris</taxon>
    </lineage>
</organism>
<proteinExistence type="predicted"/>
<dbReference type="EMBL" id="JANAVB010007399">
    <property type="protein sequence ID" value="KAJ6843088.1"/>
    <property type="molecule type" value="Genomic_DNA"/>
</dbReference>
<feature type="region of interest" description="Disordered" evidence="1">
    <location>
        <begin position="51"/>
        <end position="120"/>
    </location>
</feature>
<comment type="caution">
    <text evidence="2">The sequence shown here is derived from an EMBL/GenBank/DDBJ whole genome shotgun (WGS) entry which is preliminary data.</text>
</comment>